<evidence type="ECO:0000256" key="7">
    <source>
        <dbReference type="ARBA" id="ARBA00022824"/>
    </source>
</evidence>
<sequence length="348" mass="39177">MLLGTFFTRPRVHWTGEEGGFRWMVVPHRLLDVWGRWDTLYYVDIAQRGYPASYAEGGWVFHAAFFPLYPALIRGLSELLGGIHVFYVGIVLSQILLALAVFFFDKLVRLDHSESFAELAVVCLLAYPGSHFLSCVYPESLALLLGVLALYCVRTQRWGLGALACGLCVLARPNGWLVCLPALYELCRGDDGRLRLSPRVLWLLVPTGAVMLLFLLHWETYGDPLYFVHVQQGWGTTHFTFPLLALLSTNRPLDHNLVALAALLLVVYGVVRRVRPSYLLLGGTNLLLPLCTGSTKGVLRYMGSNFPLFILLARLLEPRPWLRRCLLVIGLTGLAVYSYRWSVGLWPN</sequence>
<comment type="pathway">
    <text evidence="2">Glycolipid biosynthesis; glycosylphosphatidylinositol-anchor biosynthesis.</text>
</comment>
<evidence type="ECO:0000313" key="11">
    <source>
        <dbReference type="EMBL" id="REG30667.1"/>
    </source>
</evidence>
<protein>
    <submittedName>
        <fullName evidence="11">Mannosyltransferase PIG-V</fullName>
    </submittedName>
</protein>
<accession>A0ABX9K043</accession>
<feature type="transmembrane region" description="Helical" evidence="10">
    <location>
        <begin position="253"/>
        <end position="271"/>
    </location>
</feature>
<evidence type="ECO:0000256" key="5">
    <source>
        <dbReference type="ARBA" id="ARBA00022679"/>
    </source>
</evidence>
<evidence type="ECO:0000256" key="9">
    <source>
        <dbReference type="ARBA" id="ARBA00023136"/>
    </source>
</evidence>
<feature type="transmembrane region" description="Helical" evidence="10">
    <location>
        <begin position="116"/>
        <end position="138"/>
    </location>
</feature>
<evidence type="ECO:0000256" key="8">
    <source>
        <dbReference type="ARBA" id="ARBA00022989"/>
    </source>
</evidence>
<evidence type="ECO:0000256" key="2">
    <source>
        <dbReference type="ARBA" id="ARBA00004687"/>
    </source>
</evidence>
<evidence type="ECO:0000313" key="12">
    <source>
        <dbReference type="Proteomes" id="UP000256345"/>
    </source>
</evidence>
<keyword evidence="6 10" id="KW-0812">Transmembrane</keyword>
<evidence type="ECO:0000256" key="6">
    <source>
        <dbReference type="ARBA" id="ARBA00022692"/>
    </source>
</evidence>
<organism evidence="11 12">
    <name type="scientific">Archangium gephyra</name>
    <dbReference type="NCBI Taxonomy" id="48"/>
    <lineage>
        <taxon>Bacteria</taxon>
        <taxon>Pseudomonadati</taxon>
        <taxon>Myxococcota</taxon>
        <taxon>Myxococcia</taxon>
        <taxon>Myxococcales</taxon>
        <taxon>Cystobacterineae</taxon>
        <taxon>Archangiaceae</taxon>
        <taxon>Archangium</taxon>
    </lineage>
</organism>
<evidence type="ECO:0000256" key="3">
    <source>
        <dbReference type="ARBA" id="ARBA00022502"/>
    </source>
</evidence>
<feature type="transmembrane region" description="Helical" evidence="10">
    <location>
        <begin position="278"/>
        <end position="301"/>
    </location>
</feature>
<comment type="subcellular location">
    <subcellularLocation>
        <location evidence="1">Endoplasmic reticulum membrane</location>
        <topology evidence="1">Multi-pass membrane protein</topology>
    </subcellularLocation>
</comment>
<keyword evidence="8 10" id="KW-1133">Transmembrane helix</keyword>
<proteinExistence type="predicted"/>
<feature type="transmembrane region" description="Helical" evidence="10">
    <location>
        <begin position="158"/>
        <end position="179"/>
    </location>
</feature>
<keyword evidence="3" id="KW-0337">GPI-anchor biosynthesis</keyword>
<keyword evidence="9 10" id="KW-0472">Membrane</keyword>
<feature type="transmembrane region" description="Helical" evidence="10">
    <location>
        <begin position="84"/>
        <end position="104"/>
    </location>
</feature>
<dbReference type="PANTHER" id="PTHR12468:SF2">
    <property type="entry name" value="GPI MANNOSYLTRANSFERASE 2"/>
    <property type="match status" value="1"/>
</dbReference>
<evidence type="ECO:0000256" key="10">
    <source>
        <dbReference type="SAM" id="Phobius"/>
    </source>
</evidence>
<reference evidence="11 12" key="1">
    <citation type="submission" date="2018-08" db="EMBL/GenBank/DDBJ databases">
        <title>Genomic Encyclopedia of Archaeal and Bacterial Type Strains, Phase II (KMG-II): from individual species to whole genera.</title>
        <authorList>
            <person name="Goeker M."/>
        </authorList>
    </citation>
    <scope>NUCLEOTIDE SEQUENCE [LARGE SCALE GENOMIC DNA]</scope>
    <source>
        <strain evidence="11 12">DSM 2261</strain>
    </source>
</reference>
<dbReference type="InterPro" id="IPR007315">
    <property type="entry name" value="PIG-V/Gpi18"/>
</dbReference>
<dbReference type="PANTHER" id="PTHR12468">
    <property type="entry name" value="GPI MANNOSYLTRANSFERASE 2"/>
    <property type="match status" value="1"/>
</dbReference>
<comment type="caution">
    <text evidence="11">The sequence shown here is derived from an EMBL/GenBank/DDBJ whole genome shotgun (WGS) entry which is preliminary data.</text>
</comment>
<feature type="transmembrane region" description="Helical" evidence="10">
    <location>
        <begin position="200"/>
        <end position="218"/>
    </location>
</feature>
<name>A0ABX9K043_9BACT</name>
<dbReference type="Pfam" id="PF04188">
    <property type="entry name" value="Mannosyl_trans2"/>
    <property type="match status" value="1"/>
</dbReference>
<dbReference type="GO" id="GO:0016757">
    <property type="term" value="F:glycosyltransferase activity"/>
    <property type="evidence" value="ECO:0007669"/>
    <property type="project" value="UniProtKB-KW"/>
</dbReference>
<keyword evidence="12" id="KW-1185">Reference proteome</keyword>
<feature type="transmembrane region" description="Helical" evidence="10">
    <location>
        <begin position="321"/>
        <end position="339"/>
    </location>
</feature>
<keyword evidence="4 11" id="KW-0328">Glycosyltransferase</keyword>
<keyword evidence="7" id="KW-0256">Endoplasmic reticulum</keyword>
<dbReference type="EMBL" id="QUMU01000006">
    <property type="protein sequence ID" value="REG30667.1"/>
    <property type="molecule type" value="Genomic_DNA"/>
</dbReference>
<evidence type="ECO:0000256" key="1">
    <source>
        <dbReference type="ARBA" id="ARBA00004477"/>
    </source>
</evidence>
<evidence type="ECO:0000256" key="4">
    <source>
        <dbReference type="ARBA" id="ARBA00022676"/>
    </source>
</evidence>
<keyword evidence="5" id="KW-0808">Transferase</keyword>
<gene>
    <name evidence="11" type="ORF">ATI61_106136</name>
</gene>
<dbReference type="Proteomes" id="UP000256345">
    <property type="component" value="Unassembled WGS sequence"/>
</dbReference>